<keyword evidence="2" id="KW-0812">Transmembrane</keyword>
<name>A0A9W6HZP8_9ACTN</name>
<dbReference type="RefSeq" id="WP_271217002.1">
    <property type="nucleotide sequence ID" value="NZ_BAAAVD010000064.1"/>
</dbReference>
<evidence type="ECO:0000256" key="2">
    <source>
        <dbReference type="SAM" id="Phobius"/>
    </source>
</evidence>
<dbReference type="EMBL" id="BSEV01000002">
    <property type="protein sequence ID" value="GLK08528.1"/>
    <property type="molecule type" value="Genomic_DNA"/>
</dbReference>
<sequence length="91" mass="8882">MLSHPWIVYATTFLSVRIDRARNAPTKGASAVEWVIITAIIAGVALGLATLIKSLVEGRQAEISDQFGNGGGGGGGGGTDGGGGGGAGTNG</sequence>
<keyword evidence="2" id="KW-0472">Membrane</keyword>
<reference evidence="3" key="2">
    <citation type="submission" date="2023-01" db="EMBL/GenBank/DDBJ databases">
        <authorList>
            <person name="Sun Q."/>
            <person name="Evtushenko L."/>
        </authorList>
    </citation>
    <scope>NUCLEOTIDE SEQUENCE</scope>
    <source>
        <strain evidence="3">VKM Ac-2007</strain>
    </source>
</reference>
<evidence type="ECO:0000313" key="3">
    <source>
        <dbReference type="EMBL" id="GLK08528.1"/>
    </source>
</evidence>
<organism evidence="3 4">
    <name type="scientific">Streptosporangium carneum</name>
    <dbReference type="NCBI Taxonomy" id="47481"/>
    <lineage>
        <taxon>Bacteria</taxon>
        <taxon>Bacillati</taxon>
        <taxon>Actinomycetota</taxon>
        <taxon>Actinomycetes</taxon>
        <taxon>Streptosporangiales</taxon>
        <taxon>Streptosporangiaceae</taxon>
        <taxon>Streptosporangium</taxon>
    </lineage>
</organism>
<feature type="region of interest" description="Disordered" evidence="1">
    <location>
        <begin position="66"/>
        <end position="91"/>
    </location>
</feature>
<keyword evidence="4" id="KW-1185">Reference proteome</keyword>
<reference evidence="3" key="1">
    <citation type="journal article" date="2014" name="Int. J. Syst. Evol. Microbiol.">
        <title>Complete genome sequence of Corynebacterium casei LMG S-19264T (=DSM 44701T), isolated from a smear-ripened cheese.</title>
        <authorList>
            <consortium name="US DOE Joint Genome Institute (JGI-PGF)"/>
            <person name="Walter F."/>
            <person name="Albersmeier A."/>
            <person name="Kalinowski J."/>
            <person name="Ruckert C."/>
        </authorList>
    </citation>
    <scope>NUCLEOTIDE SEQUENCE</scope>
    <source>
        <strain evidence="3">VKM Ac-2007</strain>
    </source>
</reference>
<evidence type="ECO:0000256" key="1">
    <source>
        <dbReference type="SAM" id="MobiDB-lite"/>
    </source>
</evidence>
<proteinExistence type="predicted"/>
<feature type="transmembrane region" description="Helical" evidence="2">
    <location>
        <begin position="34"/>
        <end position="52"/>
    </location>
</feature>
<dbReference type="AlphaFoldDB" id="A0A9W6HZP8"/>
<comment type="caution">
    <text evidence="3">The sequence shown here is derived from an EMBL/GenBank/DDBJ whole genome shotgun (WGS) entry which is preliminary data.</text>
</comment>
<dbReference type="Proteomes" id="UP001143474">
    <property type="component" value="Unassembled WGS sequence"/>
</dbReference>
<accession>A0A9W6HZP8</accession>
<protein>
    <submittedName>
        <fullName evidence="3">Uncharacterized protein</fullName>
    </submittedName>
</protein>
<feature type="compositionally biased region" description="Gly residues" evidence="1">
    <location>
        <begin position="68"/>
        <end position="91"/>
    </location>
</feature>
<gene>
    <name evidence="3" type="ORF">GCM10017600_19330</name>
</gene>
<evidence type="ECO:0000313" key="4">
    <source>
        <dbReference type="Proteomes" id="UP001143474"/>
    </source>
</evidence>
<keyword evidence="2" id="KW-1133">Transmembrane helix</keyword>